<dbReference type="EMBL" id="LCNE01000003">
    <property type="protein sequence ID" value="KKU49367.1"/>
    <property type="molecule type" value="Genomic_DNA"/>
</dbReference>
<organism evidence="1 2">
    <name type="scientific">candidate division WWE3 bacterium GW2011_GWA2_46_9</name>
    <dbReference type="NCBI Taxonomy" id="1619111"/>
    <lineage>
        <taxon>Bacteria</taxon>
        <taxon>Katanobacteria</taxon>
    </lineage>
</organism>
<gene>
    <name evidence="1" type="ORF">UX69_C0003G0019</name>
</gene>
<dbReference type="GO" id="GO:0006355">
    <property type="term" value="P:regulation of DNA-templated transcription"/>
    <property type="evidence" value="ECO:0007669"/>
    <property type="project" value="InterPro"/>
</dbReference>
<dbReference type="SUPFAM" id="SSF47598">
    <property type="entry name" value="Ribbon-helix-helix"/>
    <property type="match status" value="1"/>
</dbReference>
<dbReference type="InterPro" id="IPR013321">
    <property type="entry name" value="Arc_rbn_hlx_hlx"/>
</dbReference>
<dbReference type="InterPro" id="IPR010985">
    <property type="entry name" value="Ribbon_hlx_hlx"/>
</dbReference>
<accession>A0A0G1QWS6</accession>
<evidence type="ECO:0000313" key="2">
    <source>
        <dbReference type="Proteomes" id="UP000033946"/>
    </source>
</evidence>
<dbReference type="Proteomes" id="UP000033946">
    <property type="component" value="Unassembled WGS sequence"/>
</dbReference>
<evidence type="ECO:0000313" key="1">
    <source>
        <dbReference type="EMBL" id="KKU49367.1"/>
    </source>
</evidence>
<dbReference type="Gene3D" id="1.10.1220.10">
    <property type="entry name" value="Met repressor-like"/>
    <property type="match status" value="1"/>
</dbReference>
<reference evidence="1 2" key="1">
    <citation type="journal article" date="2015" name="Nature">
        <title>rRNA introns, odd ribosomes, and small enigmatic genomes across a large radiation of phyla.</title>
        <authorList>
            <person name="Brown C.T."/>
            <person name="Hug L.A."/>
            <person name="Thomas B.C."/>
            <person name="Sharon I."/>
            <person name="Castelle C.J."/>
            <person name="Singh A."/>
            <person name="Wilkins M.J."/>
            <person name="Williams K.H."/>
            <person name="Banfield J.F."/>
        </authorList>
    </citation>
    <scope>NUCLEOTIDE SEQUENCE [LARGE SCALE GENOMIC DNA]</scope>
</reference>
<proteinExistence type="predicted"/>
<sequence>MKKSSKSQYEGEDMIRTNVYLPKEALKELKIKLITNNKSISQWFREEVARYLTKN</sequence>
<comment type="caution">
    <text evidence="1">The sequence shown here is derived from an EMBL/GenBank/DDBJ whole genome shotgun (WGS) entry which is preliminary data.</text>
</comment>
<dbReference type="AlphaFoldDB" id="A0A0G1QWS6"/>
<name>A0A0G1QWS6_UNCKA</name>
<protein>
    <submittedName>
        <fullName evidence="1">Uncharacterized protein</fullName>
    </submittedName>
</protein>